<dbReference type="GO" id="GO:0046464">
    <property type="term" value="P:acylglycerol catabolic process"/>
    <property type="evidence" value="ECO:0007669"/>
    <property type="project" value="TreeGrafter"/>
</dbReference>
<evidence type="ECO:0000259" key="1">
    <source>
        <dbReference type="Pfam" id="PF00561"/>
    </source>
</evidence>
<dbReference type="EMBL" id="FNQV01000024">
    <property type="protein sequence ID" value="SEA78846.1"/>
    <property type="molecule type" value="Genomic_DNA"/>
</dbReference>
<dbReference type="InterPro" id="IPR050266">
    <property type="entry name" value="AB_hydrolase_sf"/>
</dbReference>
<dbReference type="InterPro" id="IPR000073">
    <property type="entry name" value="AB_hydrolase_1"/>
</dbReference>
<dbReference type="SUPFAM" id="SSF53474">
    <property type="entry name" value="alpha/beta-Hydrolases"/>
    <property type="match status" value="1"/>
</dbReference>
<dbReference type="Proteomes" id="UP000199288">
    <property type="component" value="Unassembled WGS sequence"/>
</dbReference>
<dbReference type="GO" id="GO:0047372">
    <property type="term" value="F:monoacylglycerol lipase activity"/>
    <property type="evidence" value="ECO:0007669"/>
    <property type="project" value="TreeGrafter"/>
</dbReference>
<keyword evidence="3" id="KW-1185">Reference proteome</keyword>
<accession>A0A1H4E1P7</accession>
<dbReference type="Gene3D" id="3.40.50.1820">
    <property type="entry name" value="alpha/beta hydrolase"/>
    <property type="match status" value="1"/>
</dbReference>
<proteinExistence type="predicted"/>
<gene>
    <name evidence="2" type="ORF">SAMN02910418_02418</name>
</gene>
<sequence>MTDGPLRPWRRVRPLQLRPIRTRKDDPLDRLSAELVKVDGCWVRIFRKAYSGPGAPPGDRFPGLSPAGTAEAPERPTFVLIHGIGVSSHYFVNLSEDLARLGDVFLIDLPGFANLPQPPEVLSIAGFAAIVHDVLTAHGVHRPVIVGHSMGAQVVTELLARAPGYAERAVLIGPPVNDAERSVARQLTRFVQSSLHETRSLRLIAIRAYLQCGLAWFVDVLPQMMRYPIEERIQLVTEPTLLVRGEFDYVAPTPWLQRLGARNPHVVAGAAHSVIYAHDREVFELISDFVADEAHQP</sequence>
<dbReference type="PANTHER" id="PTHR43798:SF5">
    <property type="entry name" value="MONOACYLGLYCEROL LIPASE ABHD6"/>
    <property type="match status" value="1"/>
</dbReference>
<dbReference type="RefSeq" id="WP_176780804.1">
    <property type="nucleotide sequence ID" value="NZ_FNQV01000024.1"/>
</dbReference>
<reference evidence="3" key="1">
    <citation type="submission" date="2016-10" db="EMBL/GenBank/DDBJ databases">
        <authorList>
            <person name="Varghese N."/>
            <person name="Submissions S."/>
        </authorList>
    </citation>
    <scope>NUCLEOTIDE SEQUENCE [LARGE SCALE GENOMIC DNA]</scope>
    <source>
        <strain evidence="3">KPR-1</strain>
    </source>
</reference>
<dbReference type="Pfam" id="PF00561">
    <property type="entry name" value="Abhydrolase_1"/>
    <property type="match status" value="1"/>
</dbReference>
<dbReference type="PANTHER" id="PTHR43798">
    <property type="entry name" value="MONOACYLGLYCEROL LIPASE"/>
    <property type="match status" value="1"/>
</dbReference>
<name>A0A1H4E1P7_9ACTO</name>
<dbReference type="AlphaFoldDB" id="A0A1H4E1P7"/>
<evidence type="ECO:0000313" key="3">
    <source>
        <dbReference type="Proteomes" id="UP000199288"/>
    </source>
</evidence>
<protein>
    <submittedName>
        <fullName evidence="2">Pimeloyl-ACP methyl ester carboxylesterase</fullName>
    </submittedName>
</protein>
<evidence type="ECO:0000313" key="2">
    <source>
        <dbReference type="EMBL" id="SEA78846.1"/>
    </source>
</evidence>
<organism evidence="2 3">
    <name type="scientific">Bowdeniella nasicola</name>
    <dbReference type="NCBI Taxonomy" id="208480"/>
    <lineage>
        <taxon>Bacteria</taxon>
        <taxon>Bacillati</taxon>
        <taxon>Actinomycetota</taxon>
        <taxon>Actinomycetes</taxon>
        <taxon>Actinomycetales</taxon>
        <taxon>Actinomycetaceae</taxon>
        <taxon>Bowdeniella</taxon>
    </lineage>
</organism>
<feature type="domain" description="AB hydrolase-1" evidence="1">
    <location>
        <begin position="76"/>
        <end position="185"/>
    </location>
</feature>
<dbReference type="GO" id="GO:0016020">
    <property type="term" value="C:membrane"/>
    <property type="evidence" value="ECO:0007669"/>
    <property type="project" value="TreeGrafter"/>
</dbReference>
<dbReference type="InterPro" id="IPR029058">
    <property type="entry name" value="AB_hydrolase_fold"/>
</dbReference>